<dbReference type="InterPro" id="IPR023213">
    <property type="entry name" value="CAT-like_dom_sf"/>
</dbReference>
<dbReference type="GO" id="GO:0031177">
    <property type="term" value="F:phosphopantetheine binding"/>
    <property type="evidence" value="ECO:0007669"/>
    <property type="project" value="InterPro"/>
</dbReference>
<dbReference type="Gene3D" id="1.10.1200.10">
    <property type="entry name" value="ACP-like"/>
    <property type="match status" value="2"/>
</dbReference>
<dbReference type="FunFam" id="2.30.38.10:FF:000001">
    <property type="entry name" value="Non-ribosomal peptide synthetase PvdI"/>
    <property type="match status" value="1"/>
</dbReference>
<keyword evidence="4" id="KW-0597">Phosphoprotein</keyword>
<dbReference type="InterPro" id="IPR000873">
    <property type="entry name" value="AMP-dep_synth/lig_dom"/>
</dbReference>
<dbReference type="FunFam" id="3.30.559.10:FF:000012">
    <property type="entry name" value="Non-ribosomal peptide synthetase"/>
    <property type="match status" value="1"/>
</dbReference>
<evidence type="ECO:0000313" key="10">
    <source>
        <dbReference type="EMBL" id="MVO98789.1"/>
    </source>
</evidence>
<keyword evidence="11" id="KW-1185">Reference proteome</keyword>
<dbReference type="RefSeq" id="WP_157333271.1">
    <property type="nucleotide sequence ID" value="NZ_RHLK01000002.1"/>
</dbReference>
<dbReference type="CDD" id="cd19534">
    <property type="entry name" value="E_NRPS"/>
    <property type="match status" value="1"/>
</dbReference>
<dbReference type="GO" id="GO:0044550">
    <property type="term" value="P:secondary metabolite biosynthetic process"/>
    <property type="evidence" value="ECO:0007669"/>
    <property type="project" value="UniProtKB-ARBA"/>
</dbReference>
<dbReference type="InterPro" id="IPR020845">
    <property type="entry name" value="AMP-binding_CS"/>
</dbReference>
<dbReference type="InterPro" id="IPR006162">
    <property type="entry name" value="Ppantetheine_attach_site"/>
</dbReference>
<dbReference type="SUPFAM" id="SSF47336">
    <property type="entry name" value="ACP-like"/>
    <property type="match status" value="2"/>
</dbReference>
<dbReference type="Pfam" id="PF00550">
    <property type="entry name" value="PP-binding"/>
    <property type="match status" value="2"/>
</dbReference>
<evidence type="ECO:0000256" key="7">
    <source>
        <dbReference type="ARBA" id="ARBA00023194"/>
    </source>
</evidence>
<comment type="cofactor">
    <cofactor evidence="1">
        <name>pantetheine 4'-phosphate</name>
        <dbReference type="ChEBI" id="CHEBI:47942"/>
    </cofactor>
</comment>
<dbReference type="Pfam" id="PF13193">
    <property type="entry name" value="AMP-binding_C"/>
    <property type="match status" value="2"/>
</dbReference>
<dbReference type="NCBIfam" id="TIGR01720">
    <property type="entry name" value="NRPS-para261"/>
    <property type="match status" value="1"/>
</dbReference>
<dbReference type="PROSITE" id="PS00012">
    <property type="entry name" value="PHOSPHOPANTETHEINE"/>
    <property type="match status" value="1"/>
</dbReference>
<dbReference type="Gene3D" id="3.30.300.30">
    <property type="match status" value="2"/>
</dbReference>
<dbReference type="NCBIfam" id="TIGR01733">
    <property type="entry name" value="AA-adenyl-dom"/>
    <property type="match status" value="2"/>
</dbReference>
<evidence type="ECO:0000256" key="1">
    <source>
        <dbReference type="ARBA" id="ARBA00001957"/>
    </source>
</evidence>
<keyword evidence="7" id="KW-0045">Antibiotic biosynthesis</keyword>
<dbReference type="Gene3D" id="3.30.559.10">
    <property type="entry name" value="Chloramphenicol acetyltransferase-like domain"/>
    <property type="match status" value="3"/>
</dbReference>
<dbReference type="Gene3D" id="3.40.50.980">
    <property type="match status" value="2"/>
</dbReference>
<dbReference type="InterPro" id="IPR010060">
    <property type="entry name" value="NRPS_synth"/>
</dbReference>
<proteinExistence type="inferred from homology"/>
<dbReference type="Gene3D" id="3.30.559.30">
    <property type="entry name" value="Nonribosomal peptide synthetase, condensation domain"/>
    <property type="match status" value="3"/>
</dbReference>
<evidence type="ECO:0000256" key="3">
    <source>
        <dbReference type="ARBA" id="ARBA00022450"/>
    </source>
</evidence>
<dbReference type="InterPro" id="IPR025110">
    <property type="entry name" value="AMP-bd_C"/>
</dbReference>
<comment type="caution">
    <text evidence="10">The sequence shown here is derived from an EMBL/GenBank/DDBJ whole genome shotgun (WGS) entry which is preliminary data.</text>
</comment>
<dbReference type="FunFam" id="1.10.1200.10:FF:000005">
    <property type="entry name" value="Nonribosomal peptide synthetase 1"/>
    <property type="match status" value="2"/>
</dbReference>
<keyword evidence="5" id="KW-0436">Ligase</keyword>
<organism evidence="10 11">
    <name type="scientific">Paenibacillus lutrae</name>
    <dbReference type="NCBI Taxonomy" id="2078573"/>
    <lineage>
        <taxon>Bacteria</taxon>
        <taxon>Bacillati</taxon>
        <taxon>Bacillota</taxon>
        <taxon>Bacilli</taxon>
        <taxon>Bacillales</taxon>
        <taxon>Paenibacillaceae</taxon>
        <taxon>Paenibacillus</taxon>
    </lineage>
</organism>
<protein>
    <submittedName>
        <fullName evidence="10">Amino acid adenylation domain-containing protein</fullName>
    </submittedName>
</protein>
<dbReference type="NCBIfam" id="NF003417">
    <property type="entry name" value="PRK04813.1"/>
    <property type="match status" value="2"/>
</dbReference>
<dbReference type="Gene3D" id="2.30.38.10">
    <property type="entry name" value="Luciferase, Domain 3"/>
    <property type="match status" value="1"/>
</dbReference>
<dbReference type="OrthoDB" id="9765680at2"/>
<keyword evidence="8" id="KW-0511">Multifunctional enzyme</keyword>
<evidence type="ECO:0000256" key="4">
    <source>
        <dbReference type="ARBA" id="ARBA00022553"/>
    </source>
</evidence>
<keyword evidence="6" id="KW-0677">Repeat</keyword>
<dbReference type="Gene3D" id="3.40.50.12780">
    <property type="entry name" value="N-terminal domain of ligase-like"/>
    <property type="match status" value="1"/>
</dbReference>
<dbReference type="GO" id="GO:0016874">
    <property type="term" value="F:ligase activity"/>
    <property type="evidence" value="ECO:0007669"/>
    <property type="project" value="UniProtKB-KW"/>
</dbReference>
<evidence type="ECO:0000313" key="11">
    <source>
        <dbReference type="Proteomes" id="UP000490800"/>
    </source>
</evidence>
<dbReference type="InterPro" id="IPR036736">
    <property type="entry name" value="ACP-like_sf"/>
</dbReference>
<dbReference type="SMART" id="SM00823">
    <property type="entry name" value="PKS_PP"/>
    <property type="match status" value="2"/>
</dbReference>
<dbReference type="InterPro" id="IPR009081">
    <property type="entry name" value="PP-bd_ACP"/>
</dbReference>
<dbReference type="InterPro" id="IPR042099">
    <property type="entry name" value="ANL_N_sf"/>
</dbReference>
<evidence type="ECO:0000256" key="6">
    <source>
        <dbReference type="ARBA" id="ARBA00022737"/>
    </source>
</evidence>
<dbReference type="SUPFAM" id="SSF52777">
    <property type="entry name" value="CoA-dependent acyltransferases"/>
    <property type="match status" value="6"/>
</dbReference>
<accession>A0A7X3FFK1</accession>
<dbReference type="FunFam" id="3.30.300.30:FF:000010">
    <property type="entry name" value="Enterobactin synthetase component F"/>
    <property type="match status" value="2"/>
</dbReference>
<gene>
    <name evidence="10" type="ORF">EDM21_04515</name>
</gene>
<dbReference type="PANTHER" id="PTHR45527:SF1">
    <property type="entry name" value="FATTY ACID SYNTHASE"/>
    <property type="match status" value="1"/>
</dbReference>
<dbReference type="CDD" id="cd19531">
    <property type="entry name" value="LCL_NRPS-like"/>
    <property type="match status" value="1"/>
</dbReference>
<dbReference type="GO" id="GO:0017000">
    <property type="term" value="P:antibiotic biosynthetic process"/>
    <property type="evidence" value="ECO:0007669"/>
    <property type="project" value="UniProtKB-KW"/>
</dbReference>
<dbReference type="PANTHER" id="PTHR45527">
    <property type="entry name" value="NONRIBOSOMAL PEPTIDE SYNTHETASE"/>
    <property type="match status" value="1"/>
</dbReference>
<dbReference type="InterPro" id="IPR045851">
    <property type="entry name" value="AMP-bd_C_sf"/>
</dbReference>
<dbReference type="EMBL" id="RHLK01000002">
    <property type="protein sequence ID" value="MVO98789.1"/>
    <property type="molecule type" value="Genomic_DNA"/>
</dbReference>
<dbReference type="PROSITE" id="PS00455">
    <property type="entry name" value="AMP_BINDING"/>
    <property type="match status" value="1"/>
</dbReference>
<dbReference type="Pfam" id="PF00501">
    <property type="entry name" value="AMP-binding"/>
    <property type="match status" value="2"/>
</dbReference>
<dbReference type="FunFam" id="3.40.50.12780:FF:000012">
    <property type="entry name" value="Non-ribosomal peptide synthetase"/>
    <property type="match status" value="1"/>
</dbReference>
<dbReference type="CDD" id="cd19543">
    <property type="entry name" value="DCL_NRPS"/>
    <property type="match status" value="1"/>
</dbReference>
<dbReference type="GO" id="GO:0043041">
    <property type="term" value="P:amino acid activation for nonribosomal peptide biosynthetic process"/>
    <property type="evidence" value="ECO:0007669"/>
    <property type="project" value="TreeGrafter"/>
</dbReference>
<name>A0A7X3FFK1_9BACL</name>
<evidence type="ECO:0000259" key="9">
    <source>
        <dbReference type="PROSITE" id="PS50075"/>
    </source>
</evidence>
<keyword evidence="3" id="KW-0596">Phosphopantetheine</keyword>
<dbReference type="InterPro" id="IPR010071">
    <property type="entry name" value="AA_adenyl_dom"/>
</dbReference>
<sequence length="2603" mass="290425">MSSPEIVNIIEMTPMQEGILFHTLMDQESGAYFEQVNLTLEGEMDPELFEKSFNKLLERHDILRTVFIAKDVDQPLQIVLKERKTTLNYQDIAFLSEEEQAEEIRNYLEQDKSRSFQLEKDVLIRLALLKLGETKYAMILSYHHIIMDGWCLSILGKELFQIYAALVQGVPPQLEEVYPYSDYLEWLGSQNKEEAVAYWTDYLTEYEQQASIPSSVGAGKALADYDYKTYTFKLPVELTSALEKLASRQGVTLSTVVHALWGVILQRYNHSDDVVFGSVVSGRPPEVPGIENMVGIFINTVPMRVKNTSGKTFGGLLQEMHHAVIEANRYNYVSLADIQKNTPLKNNLIHHILVFENYPMDDETIGEENGIRITGTEMIQYTNYDFDITVFPQAELEFVFTYNGRLYGEAFIRRMEGHIRQGAHAVTEHEDPELSGIDILTAEESKLILDGFNTDAVEYPWDKTVHQWVEHHAEQDPERTALICGEERISYGELNRLGSRLASLFIRQGLQPGDFAVVMLERSPLMVAAILGIWKAGAAYIPMDVHYPPDRKTAIIGDSDARLILTLSRYDSSALENLYPERLLHLDGYGFRDGDLAAEAIGADDTAPNVQVQVHIEDAAYALFTSGSTGKPKGVVIEHKGMLNHIWAEKDFLGLTDEMVFAQNAHHCFDISVWQFFGALTLGGTTVIYPDEIVLQPHILLQKLAADGVTLLEVVPSYLAVVMDVLEMQPAALEGLGSLKHVFITGEAGSTSLVKRWFELCPAIPMVNAYGPAEAADDISQELMERAPEEGEPVSIGRPLPNIRMYITDASMNLCPVGVPGEISVAGIAVGRGYLNDPVRTGQSFGTDPFSPVPGQRLYKTGDLGRWLPDGRIEFLGRKDHQVKIRGFRIELGEIENALAACEAVRQNAVVAVESGRSSAYLCAYFTVTGTSPVSAQELKDFLAARVPAYMIPMHFIQLDELPLNPSGKVDRKRLPEPEAVSKEPYIPPRNDLEQTLSLIWKEVLGTEEAGIHDDFFDRGGHSLKAILFVSRIYSELDMEASVKDVFTYPTIAQLAGRLAGSSHAEMEAIPAAQIREAYPLSAAQRRLFILHELEGNSSTAYNMPIAYQVSGRLDVHKLEDKLRQIIARHEIYRSSFVTVEGEPVQIVHEEAAFTITQRELQDDFDGDIRSVMASFIRPFDLGEAPLLRAEAVRTPEGNHLLLLDMHHIISDGISGQLLLKELTALYEGKELPAPSIPYKDYAVWQQERIAGDAMKEQEAYWLNVFGGTEPPVLQLPLDFKRPPVQSFEGRTIRFTAGEALTRQVNETAAGTKATLFAVLLAAYQVLLMKYSGQSDIVVGSPVAGRTHPQLQDAMGMFVSTVALRAYPCREKTFRELVKEVSGSVLAAMENQEYPFEKLVDQLNLVRDTSRNPLFDTMFSLFDPEEQPVKLGGMRLEPCPFTNTAAKFDLMLDAAEEDGRLLFDLQYCTALFKEDTAERMTGHYLNLLRELTMHPDKPLGEVEVVTTSERRHIVEVFNGRKGDYDFTRTVHERFEETAANAPSKTALLYEDEAISYGELNVSANRIARYLRRIGLGEEDVAAVLLERTPQFVAGVLGIWKAQGAYVPMDPSHGVKRQKDILLDSGAKVLLTLSAHLEEEVAESFTGMIVCLDKIVQQLEAEEAENLGLASDINRLAYILFTSGSTGRPKGVMIEHLGMLNHIHAEAEELELDSGLIFAQNANQCFDISVWQFFGALALGGTTAIYPKELVLEVSKFAARIASDGVTLLEVVPTYLAMLMDALESGAYPLRSLRHLIITGESVKPGTAERWFKLCPGIPLVNAYGPAEASDDVSQYMMTSAPAGMPVVPIGRPVPNMNLYVVNEDMQLCPVGVVGELCVAGIGVGRGYLNDPEKTSRAFSEDPFRPGEGFRLYRTGDLGRWLPDGNLEFAGRSDFQVKVRGFRIELEEIESALQKQPLVKEAVVMARDDSAGDKYLCAYLTVQAGFDPKALKEALQDELPDYMIPGHLVELAALPLLENGKVDRKSLPEPVRDPAADKEYTVAANETEQCLVDVWEEVLGTSPIGTQHNFFELGGDSIKAIQISSKLNARGYVMRIKDLFQNPHIAKLAKHVHKASREIDQGIVEGEVLLTPIQRWFFDRQFTNRHHYNQGVVLFKKDRFDLAALKEAWTKIVEHHDALRMVFRLKAEGPDSRDDSADKDIRVNSSNLVRQINRDADGELFHLTIADFQGEADPGERIGAAINELQASIDLENGPLVKLGVFRTNEGDHFAMVIHHLVIDGVSWRILFEDLTTAYTQAVQNQRIELPAKTDSYQHWAQGLTEYAKGREMKRENDYWSRLDAVKAKPLPRFSSGQSLKNRDNRTYTFRLPKEETDQLLARAHTAYGTEINDLLMTGLGMAVQQWTGEDQVFICLEGHGREEIIREMNVSRTVGWFTSTYPVLLDMANSEDLGYVIKQTKENLRQIPSKGIGYGIRKYLATSGSAVSEPEIKFNYLGQFDTDINTDVFQASPVPQGQTVSPEADREIPLDIGGVIEEGELVLFIEYNLNEYTEASMAEFAGLFQQSLSAVITHCSSKDSKEMTPSDVGGGDLSIDELEAIMSFYES</sequence>
<dbReference type="InterPro" id="IPR020806">
    <property type="entry name" value="PKS_PP-bd"/>
</dbReference>
<dbReference type="Proteomes" id="UP000490800">
    <property type="component" value="Unassembled WGS sequence"/>
</dbReference>
<dbReference type="CDD" id="cd05930">
    <property type="entry name" value="A_NRPS"/>
    <property type="match status" value="2"/>
</dbReference>
<feature type="domain" description="Carrier" evidence="9">
    <location>
        <begin position="2041"/>
        <end position="2115"/>
    </location>
</feature>
<reference evidence="10 11" key="1">
    <citation type="journal article" date="2019" name="Microorganisms">
        <title>Paenibacillus lutrae sp. nov., A Chitinolytic Species Isolated from A River Otter in Castril Natural Park, Granada, Spain.</title>
        <authorList>
            <person name="Rodriguez M."/>
            <person name="Reina J.C."/>
            <person name="Bejar V."/>
            <person name="Llamas I."/>
        </authorList>
    </citation>
    <scope>NUCLEOTIDE SEQUENCE [LARGE SCALE GENOMIC DNA]</scope>
    <source>
        <strain evidence="10 11">N10</strain>
    </source>
</reference>
<evidence type="ECO:0000256" key="8">
    <source>
        <dbReference type="ARBA" id="ARBA00023268"/>
    </source>
</evidence>
<dbReference type="FunFam" id="3.40.50.980:FF:000001">
    <property type="entry name" value="Non-ribosomal peptide synthetase"/>
    <property type="match status" value="1"/>
</dbReference>
<dbReference type="SUPFAM" id="SSF56801">
    <property type="entry name" value="Acetyl-CoA synthetase-like"/>
    <property type="match status" value="2"/>
</dbReference>
<dbReference type="InterPro" id="IPR001242">
    <property type="entry name" value="Condensation_dom"/>
</dbReference>
<feature type="domain" description="Carrier" evidence="9">
    <location>
        <begin position="988"/>
        <end position="1063"/>
    </location>
</feature>
<comment type="similarity">
    <text evidence="2">Belongs to the ATP-dependent AMP-binding enzyme family.</text>
</comment>
<dbReference type="GO" id="GO:0005829">
    <property type="term" value="C:cytosol"/>
    <property type="evidence" value="ECO:0007669"/>
    <property type="project" value="TreeGrafter"/>
</dbReference>
<dbReference type="GO" id="GO:0008610">
    <property type="term" value="P:lipid biosynthetic process"/>
    <property type="evidence" value="ECO:0007669"/>
    <property type="project" value="UniProtKB-ARBA"/>
</dbReference>
<dbReference type="PROSITE" id="PS50075">
    <property type="entry name" value="CARRIER"/>
    <property type="match status" value="2"/>
</dbReference>
<dbReference type="Pfam" id="PF00668">
    <property type="entry name" value="Condensation"/>
    <property type="match status" value="3"/>
</dbReference>
<evidence type="ECO:0000256" key="2">
    <source>
        <dbReference type="ARBA" id="ARBA00006432"/>
    </source>
</evidence>
<evidence type="ECO:0000256" key="5">
    <source>
        <dbReference type="ARBA" id="ARBA00022598"/>
    </source>
</evidence>